<dbReference type="GO" id="GO:0005319">
    <property type="term" value="F:lipid transporter activity"/>
    <property type="evidence" value="ECO:0007669"/>
    <property type="project" value="TreeGrafter"/>
</dbReference>
<evidence type="ECO:0000313" key="12">
    <source>
        <dbReference type="Proteomes" id="UP000192578"/>
    </source>
</evidence>
<proteinExistence type="inferred from homology"/>
<dbReference type="Pfam" id="PF00005">
    <property type="entry name" value="ABC_tran"/>
    <property type="match status" value="1"/>
</dbReference>
<feature type="transmembrane region" description="Helical" evidence="9">
    <location>
        <begin position="152"/>
        <end position="171"/>
    </location>
</feature>
<dbReference type="GO" id="GO:0016887">
    <property type="term" value="F:ATP hydrolysis activity"/>
    <property type="evidence" value="ECO:0007669"/>
    <property type="project" value="InterPro"/>
</dbReference>
<dbReference type="GO" id="GO:0016020">
    <property type="term" value="C:membrane"/>
    <property type="evidence" value="ECO:0007669"/>
    <property type="project" value="UniProtKB-SubCell"/>
</dbReference>
<keyword evidence="3" id="KW-0813">Transport</keyword>
<keyword evidence="7 9" id="KW-1133">Transmembrane helix</keyword>
<dbReference type="PANTHER" id="PTHR19229:SF209">
    <property type="entry name" value="ATP-BINDING CASSETTE SUB-FAMILY A MEMBER 5 ISOFORM X1"/>
    <property type="match status" value="1"/>
</dbReference>
<evidence type="ECO:0000256" key="1">
    <source>
        <dbReference type="ARBA" id="ARBA00004141"/>
    </source>
</evidence>
<keyword evidence="4 9" id="KW-0812">Transmembrane</keyword>
<comment type="subcellular location">
    <subcellularLocation>
        <location evidence="1">Membrane</location>
        <topology evidence="1">Multi-pass membrane protein</topology>
    </subcellularLocation>
</comment>
<evidence type="ECO:0000256" key="7">
    <source>
        <dbReference type="ARBA" id="ARBA00022989"/>
    </source>
</evidence>
<dbReference type="SUPFAM" id="SSF52540">
    <property type="entry name" value="P-loop containing nucleoside triphosphate hydrolases"/>
    <property type="match status" value="1"/>
</dbReference>
<protein>
    <submittedName>
        <fullName evidence="11">ATP-binding cassette sub-family A member 5</fullName>
    </submittedName>
</protein>
<evidence type="ECO:0000256" key="3">
    <source>
        <dbReference type="ARBA" id="ARBA00022448"/>
    </source>
</evidence>
<comment type="similarity">
    <text evidence="2">Belongs to the ABC transporter superfamily. ABCA family.</text>
</comment>
<comment type="caution">
    <text evidence="11">The sequence shown here is derived from an EMBL/GenBank/DDBJ whole genome shotgun (WGS) entry which is preliminary data.</text>
</comment>
<dbReference type="FunFam" id="3.40.50.300:FF:000335">
    <property type="entry name" value="ATP binding cassette subfamily A member 5"/>
    <property type="match status" value="1"/>
</dbReference>
<evidence type="ECO:0000256" key="2">
    <source>
        <dbReference type="ARBA" id="ARBA00008869"/>
    </source>
</evidence>
<evidence type="ECO:0000256" key="4">
    <source>
        <dbReference type="ARBA" id="ARBA00022692"/>
    </source>
</evidence>
<gene>
    <name evidence="11" type="ORF">BV898_13984</name>
</gene>
<dbReference type="InterPro" id="IPR026082">
    <property type="entry name" value="ABCA"/>
</dbReference>
<sequence>MDDAQAKFAVETTLLEDDAGVGLILLGLIMTSGTQVYHAPAVYEFKVEPFAYPRLCGNYKDNKTHFTVGVTPDTPRIRSVMNLATDYWLDMSTAQGSLNQSLDQYSDQCADQCSDQCSDQYSDQCSLGSFLEVRSSSPEDGVSTDDEIVNTVLAFLLPFYSFFGATIYISLASEKNEPVDPFDWASNVPVLYVGNAVQIPLLILLIAFLESRHFNQSFRQTIGLGWLKSSAAAPATLRTTNVQTGVEATVIRVLRRPKTRDVRLERERAEGTDVRSDNTYAIILRTLLKTFGGNRLRPGKPAVNNVSMVFPKGEVFGLLGPNGAGKTTTLSMITGEVTPTSGDIHINGFNMHTETDSAIQTMGSCPQSDTIWDELTMEEHLTLFATLNDLNPTRSADSIKTFTEGLCITEHMKKKAAALSGGTKRKLTFVISMIGNPPLVLLDEPSTGMDPQSKRNFWDMIMQSFGSGDRGAILTTHSMEEADALCNRIGIIVQGRLQCVGSSQHLKGRFGSGYTLDVKLGMEADGSVGGEHATAVERLKHEIDAILPGAVCVEEFYNRLVFAVPKEQVKSLGVVFTQLDRVKELLNLTEYDLSQTTIEQVFMYFARMQAPEVVVVPDDLELKGQYASLHNTTPLHGKRPE</sequence>
<keyword evidence="12" id="KW-1185">Reference proteome</keyword>
<evidence type="ECO:0000313" key="11">
    <source>
        <dbReference type="EMBL" id="OQV11712.1"/>
    </source>
</evidence>
<dbReference type="AlphaFoldDB" id="A0A1W0W978"/>
<keyword evidence="8 9" id="KW-0472">Membrane</keyword>
<dbReference type="InterPro" id="IPR003593">
    <property type="entry name" value="AAA+_ATPase"/>
</dbReference>
<dbReference type="OrthoDB" id="10063638at2759"/>
<evidence type="ECO:0000256" key="9">
    <source>
        <dbReference type="SAM" id="Phobius"/>
    </source>
</evidence>
<dbReference type="PROSITE" id="PS50893">
    <property type="entry name" value="ABC_TRANSPORTER_2"/>
    <property type="match status" value="1"/>
</dbReference>
<dbReference type="SMART" id="SM00382">
    <property type="entry name" value="AAA"/>
    <property type="match status" value="1"/>
</dbReference>
<feature type="domain" description="ABC transporter" evidence="10">
    <location>
        <begin position="282"/>
        <end position="519"/>
    </location>
</feature>
<reference evidence="12" key="1">
    <citation type="submission" date="2017-01" db="EMBL/GenBank/DDBJ databases">
        <title>Comparative genomics of anhydrobiosis in the tardigrade Hypsibius dujardini.</title>
        <authorList>
            <person name="Yoshida Y."/>
            <person name="Koutsovoulos G."/>
            <person name="Laetsch D."/>
            <person name="Stevens L."/>
            <person name="Kumar S."/>
            <person name="Horikawa D."/>
            <person name="Ishino K."/>
            <person name="Komine S."/>
            <person name="Tomita M."/>
            <person name="Blaxter M."/>
            <person name="Arakawa K."/>
        </authorList>
    </citation>
    <scope>NUCLEOTIDE SEQUENCE [LARGE SCALE GENOMIC DNA]</scope>
    <source>
        <strain evidence="12">Z151</strain>
    </source>
</reference>
<evidence type="ECO:0000256" key="8">
    <source>
        <dbReference type="ARBA" id="ARBA00023136"/>
    </source>
</evidence>
<dbReference type="InterPro" id="IPR003439">
    <property type="entry name" value="ABC_transporter-like_ATP-bd"/>
</dbReference>
<accession>A0A1W0W978</accession>
<evidence type="ECO:0000259" key="10">
    <source>
        <dbReference type="PROSITE" id="PS50893"/>
    </source>
</evidence>
<dbReference type="CDD" id="cd03263">
    <property type="entry name" value="ABC_subfamily_A"/>
    <property type="match status" value="1"/>
</dbReference>
<dbReference type="PANTHER" id="PTHR19229">
    <property type="entry name" value="ATP-BINDING CASSETTE TRANSPORTER SUBFAMILY A ABCA"/>
    <property type="match status" value="1"/>
</dbReference>
<dbReference type="Proteomes" id="UP000192578">
    <property type="component" value="Unassembled WGS sequence"/>
</dbReference>
<keyword evidence="6 11" id="KW-0067">ATP-binding</keyword>
<feature type="transmembrane region" description="Helical" evidence="9">
    <location>
        <begin position="191"/>
        <end position="209"/>
    </location>
</feature>
<name>A0A1W0W978_HYPEX</name>
<organism evidence="11 12">
    <name type="scientific">Hypsibius exemplaris</name>
    <name type="common">Freshwater tardigrade</name>
    <dbReference type="NCBI Taxonomy" id="2072580"/>
    <lineage>
        <taxon>Eukaryota</taxon>
        <taxon>Metazoa</taxon>
        <taxon>Ecdysozoa</taxon>
        <taxon>Tardigrada</taxon>
        <taxon>Eutardigrada</taxon>
        <taxon>Parachela</taxon>
        <taxon>Hypsibioidea</taxon>
        <taxon>Hypsibiidae</taxon>
        <taxon>Hypsibius</taxon>
    </lineage>
</organism>
<keyword evidence="5" id="KW-0547">Nucleotide-binding</keyword>
<evidence type="ECO:0000256" key="6">
    <source>
        <dbReference type="ARBA" id="ARBA00022840"/>
    </source>
</evidence>
<dbReference type="InterPro" id="IPR027417">
    <property type="entry name" value="P-loop_NTPase"/>
</dbReference>
<evidence type="ECO:0000256" key="5">
    <source>
        <dbReference type="ARBA" id="ARBA00022741"/>
    </source>
</evidence>
<dbReference type="GO" id="GO:0140359">
    <property type="term" value="F:ABC-type transporter activity"/>
    <property type="evidence" value="ECO:0007669"/>
    <property type="project" value="InterPro"/>
</dbReference>
<dbReference type="Gene3D" id="3.40.50.300">
    <property type="entry name" value="P-loop containing nucleotide triphosphate hydrolases"/>
    <property type="match status" value="1"/>
</dbReference>
<dbReference type="GO" id="GO:0005524">
    <property type="term" value="F:ATP binding"/>
    <property type="evidence" value="ECO:0007669"/>
    <property type="project" value="UniProtKB-KW"/>
</dbReference>
<dbReference type="EMBL" id="MTYJ01000163">
    <property type="protein sequence ID" value="OQV11712.1"/>
    <property type="molecule type" value="Genomic_DNA"/>
</dbReference>